<keyword evidence="3" id="KW-1185">Reference proteome</keyword>
<dbReference type="KEGG" id="hat:RC74_18790"/>
<evidence type="ECO:0000256" key="1">
    <source>
        <dbReference type="SAM" id="Phobius"/>
    </source>
</evidence>
<feature type="transmembrane region" description="Helical" evidence="1">
    <location>
        <begin position="27"/>
        <end position="52"/>
    </location>
</feature>
<proteinExistence type="predicted"/>
<dbReference type="Proteomes" id="UP000070371">
    <property type="component" value="Chromosome"/>
</dbReference>
<evidence type="ECO:0000313" key="2">
    <source>
        <dbReference type="EMBL" id="AML53034.1"/>
    </source>
</evidence>
<dbReference type="STRING" id="1579316.RC74_18790"/>
<dbReference type="EMBL" id="CP014327">
    <property type="protein sequence ID" value="AML53034.1"/>
    <property type="molecule type" value="Genomic_DNA"/>
</dbReference>
<keyword evidence="1" id="KW-1133">Transmembrane helix</keyword>
<dbReference type="AlphaFoldDB" id="A0A126V3Z3"/>
<name>A0A126V3Z3_9RHOB</name>
<evidence type="ECO:0000313" key="3">
    <source>
        <dbReference type="Proteomes" id="UP000070371"/>
    </source>
</evidence>
<keyword evidence="1" id="KW-0812">Transmembrane</keyword>
<dbReference type="RefSeq" id="WP_039003465.1">
    <property type="nucleotide sequence ID" value="NZ_CP014327.1"/>
</dbReference>
<reference evidence="2 3" key="1">
    <citation type="submission" date="2016-02" db="EMBL/GenBank/DDBJ databases">
        <title>Complete genome sequence of Halocynthiibacter arcticus PAMC 20958t from arctic marine sediment.</title>
        <authorList>
            <person name="Lee Y.M."/>
            <person name="Baek K."/>
            <person name="Lee H.K."/>
            <person name="Shin S.C."/>
        </authorList>
    </citation>
    <scope>NUCLEOTIDE SEQUENCE [LARGE SCALE GENOMIC DNA]</scope>
    <source>
        <strain evidence="2">PAMC 20958</strain>
    </source>
</reference>
<organism evidence="2 3">
    <name type="scientific">Falsihalocynthiibacter arcticus</name>
    <dbReference type="NCBI Taxonomy" id="1579316"/>
    <lineage>
        <taxon>Bacteria</taxon>
        <taxon>Pseudomonadati</taxon>
        <taxon>Pseudomonadota</taxon>
        <taxon>Alphaproteobacteria</taxon>
        <taxon>Rhodobacterales</taxon>
        <taxon>Roseobacteraceae</taxon>
        <taxon>Falsihalocynthiibacter</taxon>
    </lineage>
</organism>
<keyword evidence="1" id="KW-0472">Membrane</keyword>
<sequence>MSGEDQLQLVHQNLPKWMPSTVIHYRYVSLVLLLNLPGNAVIGDGGGLALIAGFSGLYAPRSTVLAWALAISPVPIIVYFLDFNPLGRPSRE</sequence>
<gene>
    <name evidence="2" type="ORF">RC74_18790</name>
</gene>
<accession>A0A126V3Z3</accession>
<protein>
    <submittedName>
        <fullName evidence="2">Uncharacterized protein</fullName>
    </submittedName>
</protein>
<feature type="transmembrane region" description="Helical" evidence="1">
    <location>
        <begin position="64"/>
        <end position="81"/>
    </location>
</feature>